<sequence length="447" mass="47918">MTDGFSTVLVANRGEIAVRVARACREMGIRVIGVRSSADPEPAVARLADRVVHIGPAAPKRSYLNGSAVIQAALMTGAEAIHPGYGFLSEDADFAAACAESGLVFIGPRPDVLHRLGDKALARTAMAAAGVPLLPGSIEPARDLVDAKRIADDIGYPAVIKAVAGGGGRGITVVRTAAEFAEAFRATTTEAQILFGDGRVYVERYLPDARHVEVQVLCDRYGNAVHLGERDCTTQRRHQKLIEETPAPGLPRELLDRMSEAAVRGVLAVGYEGAGTVEFLVDSAHEFHFLEVNCRIQVEHPVTEMVTGIDLVRQQLHIAAGGKLPFTQRDIRPRGAAIECRINAEDPDRDFAPAPGVLREFSPPTGPFVRLDTHVYPGYRIPAAYDSLIAKLIVWGADRETALKRAMFALDEFRISGDGVKTTVGYLAAVLADPAFSAQTGDLGVSR</sequence>
<proteinExistence type="predicted"/>
<evidence type="ECO:0000256" key="2">
    <source>
        <dbReference type="ARBA" id="ARBA00013263"/>
    </source>
</evidence>
<dbReference type="RefSeq" id="WP_344423998.1">
    <property type="nucleotide sequence ID" value="NZ_BAAANN010000021.1"/>
</dbReference>
<comment type="caution">
    <text evidence="10">The sequence shown here is derived from an EMBL/GenBank/DDBJ whole genome shotgun (WGS) entry which is preliminary data.</text>
</comment>
<evidence type="ECO:0000256" key="4">
    <source>
        <dbReference type="ARBA" id="ARBA00022741"/>
    </source>
</evidence>
<dbReference type="Pfam" id="PF02786">
    <property type="entry name" value="CPSase_L_D2"/>
    <property type="match status" value="1"/>
</dbReference>
<dbReference type="SMART" id="SM00878">
    <property type="entry name" value="Biotin_carb_C"/>
    <property type="match status" value="1"/>
</dbReference>
<dbReference type="PROSITE" id="PS50975">
    <property type="entry name" value="ATP_GRASP"/>
    <property type="match status" value="1"/>
</dbReference>
<evidence type="ECO:0000256" key="3">
    <source>
        <dbReference type="ARBA" id="ARBA00022598"/>
    </source>
</evidence>
<evidence type="ECO:0000259" key="9">
    <source>
        <dbReference type="PROSITE" id="PS50979"/>
    </source>
</evidence>
<dbReference type="SUPFAM" id="SSF52440">
    <property type="entry name" value="PreATP-grasp domain"/>
    <property type="match status" value="1"/>
</dbReference>
<evidence type="ECO:0000313" key="11">
    <source>
        <dbReference type="Proteomes" id="UP001501116"/>
    </source>
</evidence>
<dbReference type="InterPro" id="IPR005481">
    <property type="entry name" value="BC-like_N"/>
</dbReference>
<feature type="domain" description="ATP-grasp" evidence="8">
    <location>
        <begin position="123"/>
        <end position="320"/>
    </location>
</feature>
<comment type="catalytic activity">
    <reaction evidence="6">
        <text>N(6)-biotinyl-L-lysyl-[protein] + hydrogencarbonate + ATP = N(6)-carboxybiotinyl-L-lysyl-[protein] + ADP + phosphate + H(+)</text>
        <dbReference type="Rhea" id="RHEA:13501"/>
        <dbReference type="Rhea" id="RHEA-COMP:10505"/>
        <dbReference type="Rhea" id="RHEA-COMP:10506"/>
        <dbReference type="ChEBI" id="CHEBI:15378"/>
        <dbReference type="ChEBI" id="CHEBI:17544"/>
        <dbReference type="ChEBI" id="CHEBI:30616"/>
        <dbReference type="ChEBI" id="CHEBI:43474"/>
        <dbReference type="ChEBI" id="CHEBI:83144"/>
        <dbReference type="ChEBI" id="CHEBI:83145"/>
        <dbReference type="ChEBI" id="CHEBI:456216"/>
        <dbReference type="EC" id="6.3.4.14"/>
    </reaction>
</comment>
<dbReference type="InterPro" id="IPR011054">
    <property type="entry name" value="Rudment_hybrid_motif"/>
</dbReference>
<comment type="function">
    <text evidence="1">This protein is a component of the acetyl coenzyme A carboxylase complex; first, biotin carboxylase catalyzes the carboxylation of the carrier protein and then the transcarboxylase transfers the carboxyl group to form malonyl-CoA.</text>
</comment>
<feature type="domain" description="Biotin carboxylation" evidence="9">
    <location>
        <begin position="4"/>
        <end position="447"/>
    </location>
</feature>
<dbReference type="SUPFAM" id="SSF56059">
    <property type="entry name" value="Glutathione synthetase ATP-binding domain-like"/>
    <property type="match status" value="1"/>
</dbReference>
<dbReference type="Proteomes" id="UP001501116">
    <property type="component" value="Unassembled WGS sequence"/>
</dbReference>
<keyword evidence="3" id="KW-0436">Ligase</keyword>
<name>A0ABN2RLP2_9PSEU</name>
<dbReference type="SUPFAM" id="SSF51246">
    <property type="entry name" value="Rudiment single hybrid motif"/>
    <property type="match status" value="1"/>
</dbReference>
<dbReference type="Pfam" id="PF00289">
    <property type="entry name" value="Biotin_carb_N"/>
    <property type="match status" value="1"/>
</dbReference>
<keyword evidence="5 7" id="KW-0067">ATP-binding</keyword>
<dbReference type="Gene3D" id="3.30.470.20">
    <property type="entry name" value="ATP-grasp fold, B domain"/>
    <property type="match status" value="1"/>
</dbReference>
<dbReference type="EC" id="6.3.4.14" evidence="2"/>
<dbReference type="PANTHER" id="PTHR48095:SF2">
    <property type="entry name" value="BIOTIN CARBOXYLASE, CHLOROPLASTIC"/>
    <property type="match status" value="1"/>
</dbReference>
<keyword evidence="4 7" id="KW-0547">Nucleotide-binding</keyword>
<protein>
    <recommendedName>
        <fullName evidence="2">biotin carboxylase</fullName>
        <ecNumber evidence="2">6.3.4.14</ecNumber>
    </recommendedName>
</protein>
<evidence type="ECO:0000313" key="10">
    <source>
        <dbReference type="EMBL" id="GAA1971236.1"/>
    </source>
</evidence>
<dbReference type="InterPro" id="IPR016185">
    <property type="entry name" value="PreATP-grasp_dom_sf"/>
</dbReference>
<reference evidence="10 11" key="1">
    <citation type="journal article" date="2019" name="Int. J. Syst. Evol. Microbiol.">
        <title>The Global Catalogue of Microorganisms (GCM) 10K type strain sequencing project: providing services to taxonomists for standard genome sequencing and annotation.</title>
        <authorList>
            <consortium name="The Broad Institute Genomics Platform"/>
            <consortium name="The Broad Institute Genome Sequencing Center for Infectious Disease"/>
            <person name="Wu L."/>
            <person name="Ma J."/>
        </authorList>
    </citation>
    <scope>NUCLEOTIDE SEQUENCE [LARGE SCALE GENOMIC DNA]</scope>
    <source>
        <strain evidence="10 11">JCM 14545</strain>
    </source>
</reference>
<dbReference type="InterPro" id="IPR051602">
    <property type="entry name" value="ACC_Biotin_Carboxylase"/>
</dbReference>
<dbReference type="InterPro" id="IPR005482">
    <property type="entry name" value="Biotin_COase_C"/>
</dbReference>
<dbReference type="InterPro" id="IPR005479">
    <property type="entry name" value="CPAse_ATP-bd"/>
</dbReference>
<dbReference type="NCBIfam" id="NF006367">
    <property type="entry name" value="PRK08591.1"/>
    <property type="match status" value="1"/>
</dbReference>
<keyword evidence="11" id="KW-1185">Reference proteome</keyword>
<dbReference type="PROSITE" id="PS50979">
    <property type="entry name" value="BC"/>
    <property type="match status" value="1"/>
</dbReference>
<dbReference type="InterPro" id="IPR011761">
    <property type="entry name" value="ATP-grasp"/>
</dbReference>
<evidence type="ECO:0000256" key="1">
    <source>
        <dbReference type="ARBA" id="ARBA00003761"/>
    </source>
</evidence>
<dbReference type="EMBL" id="BAAANN010000021">
    <property type="protein sequence ID" value="GAA1971236.1"/>
    <property type="molecule type" value="Genomic_DNA"/>
</dbReference>
<evidence type="ECO:0000256" key="7">
    <source>
        <dbReference type="PROSITE-ProRule" id="PRU00409"/>
    </source>
</evidence>
<dbReference type="Pfam" id="PF02785">
    <property type="entry name" value="Biotin_carb_C"/>
    <property type="match status" value="1"/>
</dbReference>
<dbReference type="InterPro" id="IPR011764">
    <property type="entry name" value="Biotin_carboxylation_dom"/>
</dbReference>
<accession>A0ABN2RLP2</accession>
<dbReference type="PANTHER" id="PTHR48095">
    <property type="entry name" value="PYRUVATE CARBOXYLASE SUBUNIT A"/>
    <property type="match status" value="1"/>
</dbReference>
<evidence type="ECO:0000256" key="6">
    <source>
        <dbReference type="ARBA" id="ARBA00048600"/>
    </source>
</evidence>
<gene>
    <name evidence="10" type="primary">accC</name>
    <name evidence="10" type="ORF">GCM10009754_51730</name>
</gene>
<evidence type="ECO:0000259" key="8">
    <source>
        <dbReference type="PROSITE" id="PS50975"/>
    </source>
</evidence>
<evidence type="ECO:0000256" key="5">
    <source>
        <dbReference type="ARBA" id="ARBA00022840"/>
    </source>
</evidence>
<organism evidence="10 11">
    <name type="scientific">Amycolatopsis minnesotensis</name>
    <dbReference type="NCBI Taxonomy" id="337894"/>
    <lineage>
        <taxon>Bacteria</taxon>
        <taxon>Bacillati</taxon>
        <taxon>Actinomycetota</taxon>
        <taxon>Actinomycetes</taxon>
        <taxon>Pseudonocardiales</taxon>
        <taxon>Pseudonocardiaceae</taxon>
        <taxon>Amycolatopsis</taxon>
    </lineage>
</organism>